<gene>
    <name evidence="2" type="ORF">ABXR19_16955</name>
</gene>
<keyword evidence="1" id="KW-0812">Transmembrane</keyword>
<feature type="transmembrane region" description="Helical" evidence="1">
    <location>
        <begin position="239"/>
        <end position="256"/>
    </location>
</feature>
<proteinExistence type="predicted"/>
<feature type="transmembrane region" description="Helical" evidence="1">
    <location>
        <begin position="183"/>
        <end position="204"/>
    </location>
</feature>
<feature type="transmembrane region" description="Helical" evidence="1">
    <location>
        <begin position="457"/>
        <end position="479"/>
    </location>
</feature>
<feature type="transmembrane region" description="Helical" evidence="1">
    <location>
        <begin position="319"/>
        <end position="342"/>
    </location>
</feature>
<keyword evidence="1" id="KW-1133">Transmembrane helix</keyword>
<feature type="transmembrane region" description="Helical" evidence="1">
    <location>
        <begin position="394"/>
        <end position="419"/>
    </location>
</feature>
<feature type="transmembrane region" description="Helical" evidence="1">
    <location>
        <begin position="18"/>
        <end position="35"/>
    </location>
</feature>
<dbReference type="Proteomes" id="UP001549691">
    <property type="component" value="Unassembled WGS sequence"/>
</dbReference>
<keyword evidence="3" id="KW-1185">Reference proteome</keyword>
<feature type="transmembrane region" description="Helical" evidence="1">
    <location>
        <begin position="102"/>
        <end position="124"/>
    </location>
</feature>
<reference evidence="2 3" key="1">
    <citation type="submission" date="2024-07" db="EMBL/GenBank/DDBJ databases">
        <title>Uliginosibacterium flavum JJ3220;KACC:17644.</title>
        <authorList>
            <person name="Kim M.K."/>
        </authorList>
    </citation>
    <scope>NUCLEOTIDE SEQUENCE [LARGE SCALE GENOMIC DNA]</scope>
    <source>
        <strain evidence="2 3">KACC:17644</strain>
    </source>
</reference>
<comment type="caution">
    <text evidence="2">The sequence shown here is derived from an EMBL/GenBank/DDBJ whole genome shotgun (WGS) entry which is preliminary data.</text>
</comment>
<feature type="transmembrane region" description="Helical" evidence="1">
    <location>
        <begin position="290"/>
        <end position="307"/>
    </location>
</feature>
<feature type="transmembrane region" description="Helical" evidence="1">
    <location>
        <begin position="65"/>
        <end position="81"/>
    </location>
</feature>
<feature type="transmembrane region" description="Helical" evidence="1">
    <location>
        <begin position="431"/>
        <end position="451"/>
    </location>
</feature>
<dbReference type="EMBL" id="JBEWZI010000023">
    <property type="protein sequence ID" value="MET7015883.1"/>
    <property type="molecule type" value="Genomic_DNA"/>
</dbReference>
<sequence length="493" mass="53744">MVASQGVADFTDQARHKVHMEALPIAIFWALAVWGGCGKPQVLLYLFFGSMSFGAFAVIPPELTGGLTLTPTPMIALLIILRSLLERGGPHFFVSQALNPRGLLLLFLFWLVATITTVLMPRVFAGEVMVIPVRLTAFTIGEPLWPSTQNFSQFCYLTISVATVFAFAWQLRSEGMRQHALRAVFFGGAIVIATGFLDWLSLYLPMDVLLEPFRTATYALLTEVEMFGGKRVVGLMPEASAFGGVSVSFLAAVYFFRPAMLPGGMQERIAPLLMAGLLLFVWLSTSSAAYVSLAVFFALAALQWGIRQFRAPTTRASKAGFWLVWGGLVAACLVLLFVPRLLDPLLDQFDTMVLQKKNTDSYEERSMWTEVSWQALWDSYGMGVGLGSTRASNFLAVLFASTGMLGALLYCGFVLRSFFRRTAEGISHNRAVLLKALPLAFAPGFASALLVGSTPDFGLFNACLFALSFAVANVSGVCMQRVSSLFVARGVPT</sequence>
<feature type="transmembrane region" description="Helical" evidence="1">
    <location>
        <begin position="268"/>
        <end position="284"/>
    </location>
</feature>
<evidence type="ECO:0000256" key="1">
    <source>
        <dbReference type="SAM" id="Phobius"/>
    </source>
</evidence>
<evidence type="ECO:0000313" key="2">
    <source>
        <dbReference type="EMBL" id="MET7015883.1"/>
    </source>
</evidence>
<keyword evidence="1" id="KW-0472">Membrane</keyword>
<feature type="transmembrane region" description="Helical" evidence="1">
    <location>
        <begin position="42"/>
        <end position="59"/>
    </location>
</feature>
<accession>A0ABV2TRW7</accession>
<name>A0ABV2TRW7_9RHOO</name>
<evidence type="ECO:0008006" key="4">
    <source>
        <dbReference type="Google" id="ProtNLM"/>
    </source>
</evidence>
<feature type="transmembrane region" description="Helical" evidence="1">
    <location>
        <begin position="151"/>
        <end position="171"/>
    </location>
</feature>
<protein>
    <recommendedName>
        <fullName evidence="4">O-antigen ligase-like membrane protein</fullName>
    </recommendedName>
</protein>
<organism evidence="2 3">
    <name type="scientific">Uliginosibacterium flavum</name>
    <dbReference type="NCBI Taxonomy" id="1396831"/>
    <lineage>
        <taxon>Bacteria</taxon>
        <taxon>Pseudomonadati</taxon>
        <taxon>Pseudomonadota</taxon>
        <taxon>Betaproteobacteria</taxon>
        <taxon>Rhodocyclales</taxon>
        <taxon>Zoogloeaceae</taxon>
        <taxon>Uliginosibacterium</taxon>
    </lineage>
</organism>
<evidence type="ECO:0000313" key="3">
    <source>
        <dbReference type="Proteomes" id="UP001549691"/>
    </source>
</evidence>